<evidence type="ECO:0000256" key="2">
    <source>
        <dbReference type="PROSITE-ProRule" id="PRU00703"/>
    </source>
</evidence>
<sequence length="282" mass="30431">MLVKDAMHPRVITASPYESLADIVVKMETLGVGRLPVVHEGRLTGIVTRGEVGRFLPPLHAGLTPWQFAHRVGSVRVGEVMRQPVLTALAEDPLERAIHVMLGRRVGGLPVLEEEGGDLVGMLTLTDVLRAEARAPTLQWGTVERHMTRQTVSTPAEAPASEAAAKLKISGLRVLPVLDQGRLVGVLHERDLSEAAQRAGASHGDTVLGDQFFLAGKAARDLMRLPQTYVLEHAPMRSAMTRMLEADVHGLPVIDGDGHLLGVVTISDVLRTLLGEQRADQA</sequence>
<feature type="domain" description="CBS" evidence="3">
    <location>
        <begin position="147"/>
        <end position="202"/>
    </location>
</feature>
<keyword evidence="5" id="KW-1185">Reference proteome</keyword>
<dbReference type="Proteomes" id="UP000236569">
    <property type="component" value="Unassembled WGS sequence"/>
</dbReference>
<comment type="caution">
    <text evidence="4">The sequence shown here is derived from an EMBL/GenBank/DDBJ whole genome shotgun (WGS) entry which is preliminary data.</text>
</comment>
<feature type="domain" description="CBS" evidence="3">
    <location>
        <begin position="81"/>
        <end position="138"/>
    </location>
</feature>
<evidence type="ECO:0000259" key="3">
    <source>
        <dbReference type="PROSITE" id="PS51371"/>
    </source>
</evidence>
<dbReference type="Pfam" id="PF00571">
    <property type="entry name" value="CBS"/>
    <property type="match status" value="4"/>
</dbReference>
<protein>
    <submittedName>
        <fullName evidence="4">CBS-domain-containing protein</fullName>
    </submittedName>
</protein>
<dbReference type="RefSeq" id="WP_165794181.1">
    <property type="nucleotide sequence ID" value="NZ_BFAG01000007.1"/>
</dbReference>
<keyword evidence="1 2" id="KW-0129">CBS domain</keyword>
<dbReference type="InterPro" id="IPR000644">
    <property type="entry name" value="CBS_dom"/>
</dbReference>
<gene>
    <name evidence="4" type="ORF">DAERI_070188</name>
</gene>
<dbReference type="InterPro" id="IPR046342">
    <property type="entry name" value="CBS_dom_sf"/>
</dbReference>
<name>A0A2I9D6W5_9DEIO</name>
<accession>A0A2I9D6W5</accession>
<dbReference type="CDD" id="cd02205">
    <property type="entry name" value="CBS_pair_SF"/>
    <property type="match status" value="2"/>
</dbReference>
<evidence type="ECO:0000256" key="1">
    <source>
        <dbReference type="ARBA" id="ARBA00023122"/>
    </source>
</evidence>
<reference evidence="5" key="1">
    <citation type="submission" date="2018-01" db="EMBL/GenBank/DDBJ databases">
        <title>Draft Genome Sequence of the Radioresistant Bacterium Deinococcus aerius TR0125, Isolated from the Higher Atmosphere above Japan.</title>
        <authorList>
            <person name="Satoh K."/>
            <person name="Arai H."/>
            <person name="Sanzen T."/>
            <person name="Kawaguchi Y."/>
            <person name="Hayashi H."/>
            <person name="Yokobori S."/>
            <person name="Yamagishi A."/>
            <person name="Oono Y."/>
            <person name="Narumi I."/>
        </authorList>
    </citation>
    <scope>NUCLEOTIDE SEQUENCE [LARGE SCALE GENOMIC DNA]</scope>
    <source>
        <strain evidence="5">TR0125</strain>
    </source>
</reference>
<evidence type="ECO:0000313" key="5">
    <source>
        <dbReference type="Proteomes" id="UP000236569"/>
    </source>
</evidence>
<evidence type="ECO:0000313" key="4">
    <source>
        <dbReference type="EMBL" id="GBF06190.1"/>
    </source>
</evidence>
<feature type="domain" description="CBS" evidence="3">
    <location>
        <begin position="7"/>
        <end position="62"/>
    </location>
</feature>
<dbReference type="PROSITE" id="PS51371">
    <property type="entry name" value="CBS"/>
    <property type="match status" value="4"/>
</dbReference>
<dbReference type="InterPro" id="IPR051257">
    <property type="entry name" value="Diverse_CBS-Domain"/>
</dbReference>
<dbReference type="SMART" id="SM00116">
    <property type="entry name" value="CBS"/>
    <property type="match status" value="4"/>
</dbReference>
<feature type="domain" description="CBS" evidence="3">
    <location>
        <begin position="223"/>
        <end position="281"/>
    </location>
</feature>
<organism evidence="4 5">
    <name type="scientific">Deinococcus aerius</name>
    <dbReference type="NCBI Taxonomy" id="200253"/>
    <lineage>
        <taxon>Bacteria</taxon>
        <taxon>Thermotogati</taxon>
        <taxon>Deinococcota</taxon>
        <taxon>Deinococci</taxon>
        <taxon>Deinococcales</taxon>
        <taxon>Deinococcaceae</taxon>
        <taxon>Deinococcus</taxon>
    </lineage>
</organism>
<proteinExistence type="predicted"/>
<dbReference type="AlphaFoldDB" id="A0A2I9D6W5"/>
<dbReference type="SUPFAM" id="SSF54631">
    <property type="entry name" value="CBS-domain pair"/>
    <property type="match status" value="2"/>
</dbReference>
<dbReference type="EMBL" id="BFAG01000007">
    <property type="protein sequence ID" value="GBF06190.1"/>
    <property type="molecule type" value="Genomic_DNA"/>
</dbReference>
<dbReference type="PANTHER" id="PTHR43080:SF2">
    <property type="entry name" value="CBS DOMAIN-CONTAINING PROTEIN"/>
    <property type="match status" value="1"/>
</dbReference>
<dbReference type="Gene3D" id="3.10.580.10">
    <property type="entry name" value="CBS-domain"/>
    <property type="match status" value="3"/>
</dbReference>
<dbReference type="PANTHER" id="PTHR43080">
    <property type="entry name" value="CBS DOMAIN-CONTAINING PROTEIN CBSX3, MITOCHONDRIAL"/>
    <property type="match status" value="1"/>
</dbReference>